<keyword evidence="1" id="KW-0677">Repeat</keyword>
<dbReference type="InterPro" id="IPR050498">
    <property type="entry name" value="Ycf3"/>
</dbReference>
<evidence type="ECO:0000256" key="1">
    <source>
        <dbReference type="ARBA" id="ARBA00022737"/>
    </source>
</evidence>
<dbReference type="SUPFAM" id="SSF56112">
    <property type="entry name" value="Protein kinase-like (PK-like)"/>
    <property type="match status" value="1"/>
</dbReference>
<feature type="repeat" description="TPR" evidence="3">
    <location>
        <begin position="398"/>
        <end position="431"/>
    </location>
</feature>
<dbReference type="Pfam" id="PF12895">
    <property type="entry name" value="ANAPC3"/>
    <property type="match status" value="2"/>
</dbReference>
<feature type="repeat" description="TPR" evidence="3">
    <location>
        <begin position="330"/>
        <end position="363"/>
    </location>
</feature>
<reference evidence="5 7" key="1">
    <citation type="submission" date="2017-11" db="EMBL/GenBank/DDBJ databases">
        <title>The genome of Rhizophagus clarus HR1 reveals common genetic basis of auxotrophy among arbuscular mycorrhizal fungi.</title>
        <authorList>
            <person name="Kobayashi Y."/>
        </authorList>
    </citation>
    <scope>NUCLEOTIDE SEQUENCE [LARGE SCALE GENOMIC DNA]</scope>
    <source>
        <strain evidence="5 7">HR1</strain>
    </source>
</reference>
<keyword evidence="7" id="KW-1185">Reference proteome</keyword>
<feature type="repeat" description="TPR" evidence="3">
    <location>
        <begin position="58"/>
        <end position="91"/>
    </location>
</feature>
<dbReference type="GO" id="GO:0004672">
    <property type="term" value="F:protein kinase activity"/>
    <property type="evidence" value="ECO:0007669"/>
    <property type="project" value="InterPro"/>
</dbReference>
<dbReference type="Pfam" id="PF13181">
    <property type="entry name" value="TPR_8"/>
    <property type="match status" value="2"/>
</dbReference>
<dbReference type="GO" id="GO:0046813">
    <property type="term" value="P:receptor-mediated virion attachment to host cell"/>
    <property type="evidence" value="ECO:0007669"/>
    <property type="project" value="TreeGrafter"/>
</dbReference>
<feature type="repeat" description="TPR" evidence="3">
    <location>
        <begin position="364"/>
        <end position="397"/>
    </location>
</feature>
<feature type="domain" description="Protein kinase" evidence="4">
    <location>
        <begin position="691"/>
        <end position="961"/>
    </location>
</feature>
<name>A0A2Z6RLR2_9GLOM</name>
<dbReference type="InterPro" id="IPR001245">
    <property type="entry name" value="Ser-Thr/Tyr_kinase_cat_dom"/>
</dbReference>
<feature type="repeat" description="TPR" evidence="3">
    <location>
        <begin position="432"/>
        <end position="465"/>
    </location>
</feature>
<dbReference type="AlphaFoldDB" id="A0A2Z6RLR2"/>
<feature type="repeat" description="TPR" evidence="3">
    <location>
        <begin position="126"/>
        <end position="159"/>
    </location>
</feature>
<dbReference type="PANTHER" id="PTHR44858">
    <property type="entry name" value="TETRATRICOPEPTIDE REPEAT PROTEIN 6"/>
    <property type="match status" value="1"/>
</dbReference>
<comment type="caution">
    <text evidence="5">The sequence shown here is derived from an EMBL/GenBank/DDBJ whole genome shotgun (WGS) entry which is preliminary data.</text>
</comment>
<accession>A0A2Z6RLR2</accession>
<sequence>MGLIKKLNKKINQLDKALNEIFWLDKIVSNYTKSLNFKNPKDVLLRLNNLIEKNSKNINALLLRGMIHYSLYSYNDALDDFNRTLSINPNNVSAIICRGITYKALKQYDKTLIDLNKSLEIASDNAVALTYRGVTYKKLRKYDEAFSDFNKSLEIKPDATFALILRGDTYRILRKYDEALLDLNRSLELEPDNDKALSARGATYNDMKKYDEALLDFKRSLELEPNYIFTLYYRGETYRMLNKYDEALLDFNRLLELEPNDRDALSSRGETYRMLKKYDEAFLDLNRSLEFEPNNTFTLYFRGEAYRMLNKYDEALLDFNRILELEPNNKEALSSRGETYRMLKKYDEALLDLNRSLELEPNNTFALCDRGETYRMLKKYDKALLDFNRILELEPNGEEALTSRGETYRMLKKYDEALLDLNRSLDLKPNDTFALYVRGITYKTLKKYDEALLDFNRSLELKPDDPFTLYARGITYKALKKYDEALLDFNRSLELETDDPYKTLKKYDEALRDFDRFLKLKPHHRKTYILKNHYNILLNLNKLLKTKPDDIKLLKDREEIYQVMRSNLEDVWEENEMDDIIEKVERINSIEGDESILAEDQDIMINKEIEEFDEVWYSLVGCANGDYENCEKCKKPNTGVKWCRSCNAKRFQSEFCKWTSENSDIDNFIQQIQLKADSYKEVIEWIPFDRFKDVSYVKQGGFGTIFRSTWTDGYIRQWDNKNNKWIRYSEIDVILKSLDNSAQKVEEFLQEVGNQLKFRDKWSIAIYGITKNPETNGYMMVMQYANMGSIRKLLNMKFKGLDWKEKLDILRFVAYDLALIHKEGLMHKDFYSGNLVGTSLLDDFKHEYYIADFALCRPVGFYDSGIYEVLPYVPPEVLRGGNYTQASDIYSFGIIMTEVLTSYPPYYNIPHEEPLAIYICKGLRPKIRRSEVPQLLLDMINRCLDAEPQKRPSAKKLYRILQKCNIDRKDPESEFSKQIDTIENSKKELPIYDPTKPMATHSKAIYTSRILDYNNLSKPVNMTLEASNAINDELEAKYSEISNN</sequence>
<organism evidence="5 7">
    <name type="scientific">Rhizophagus clarus</name>
    <dbReference type="NCBI Taxonomy" id="94130"/>
    <lineage>
        <taxon>Eukaryota</taxon>
        <taxon>Fungi</taxon>
        <taxon>Fungi incertae sedis</taxon>
        <taxon>Mucoromycota</taxon>
        <taxon>Glomeromycotina</taxon>
        <taxon>Glomeromycetes</taxon>
        <taxon>Glomerales</taxon>
        <taxon>Glomeraceae</taxon>
        <taxon>Rhizophagus</taxon>
    </lineage>
</organism>
<protein>
    <submittedName>
        <fullName evidence="6">Kinase-like domain-containing protein</fullName>
    </submittedName>
</protein>
<dbReference type="PROSITE" id="PS50005">
    <property type="entry name" value="TPR"/>
    <property type="match status" value="12"/>
</dbReference>
<dbReference type="PANTHER" id="PTHR44858:SF1">
    <property type="entry name" value="UDP-N-ACETYLGLUCOSAMINE--PEPTIDE N-ACETYLGLUCOSAMINYLTRANSFERASE SPINDLY-RELATED"/>
    <property type="match status" value="1"/>
</dbReference>
<dbReference type="SUPFAM" id="SSF48452">
    <property type="entry name" value="TPR-like"/>
    <property type="match status" value="2"/>
</dbReference>
<dbReference type="PROSITE" id="PS50011">
    <property type="entry name" value="PROTEIN_KINASE_DOM"/>
    <property type="match status" value="1"/>
</dbReference>
<keyword evidence="6" id="KW-0418">Kinase</keyword>
<dbReference type="OrthoDB" id="1926212at2759"/>
<evidence type="ECO:0000313" key="6">
    <source>
        <dbReference type="EMBL" id="GES86181.1"/>
    </source>
</evidence>
<dbReference type="InterPro" id="IPR000719">
    <property type="entry name" value="Prot_kinase_dom"/>
</dbReference>
<dbReference type="Pfam" id="PF07714">
    <property type="entry name" value="PK_Tyr_Ser-Thr"/>
    <property type="match status" value="1"/>
</dbReference>
<dbReference type="Gene3D" id="1.10.510.10">
    <property type="entry name" value="Transferase(Phosphotransferase) domain 1"/>
    <property type="match status" value="1"/>
</dbReference>
<evidence type="ECO:0000256" key="2">
    <source>
        <dbReference type="ARBA" id="ARBA00022803"/>
    </source>
</evidence>
<evidence type="ECO:0000313" key="7">
    <source>
        <dbReference type="Proteomes" id="UP000247702"/>
    </source>
</evidence>
<dbReference type="Proteomes" id="UP000247702">
    <property type="component" value="Unassembled WGS sequence"/>
</dbReference>
<dbReference type="EMBL" id="BEXD01003870">
    <property type="protein sequence ID" value="GBC03111.1"/>
    <property type="molecule type" value="Genomic_DNA"/>
</dbReference>
<keyword evidence="2 3" id="KW-0802">TPR repeat</keyword>
<feature type="repeat" description="TPR" evidence="3">
    <location>
        <begin position="228"/>
        <end position="261"/>
    </location>
</feature>
<evidence type="ECO:0000259" key="4">
    <source>
        <dbReference type="PROSITE" id="PS50011"/>
    </source>
</evidence>
<keyword evidence="6" id="KW-0808">Transferase</keyword>
<dbReference type="PROSITE" id="PS50293">
    <property type="entry name" value="TPR_REGION"/>
    <property type="match status" value="6"/>
</dbReference>
<feature type="repeat" description="TPR" evidence="3">
    <location>
        <begin position="262"/>
        <end position="295"/>
    </location>
</feature>
<dbReference type="Proteomes" id="UP000615446">
    <property type="component" value="Unassembled WGS sequence"/>
</dbReference>
<evidence type="ECO:0000313" key="5">
    <source>
        <dbReference type="EMBL" id="GBC03111.1"/>
    </source>
</evidence>
<feature type="repeat" description="TPR" evidence="3">
    <location>
        <begin position="296"/>
        <end position="329"/>
    </location>
</feature>
<feature type="repeat" description="TPR" evidence="3">
    <location>
        <begin position="194"/>
        <end position="227"/>
    </location>
</feature>
<dbReference type="InterPro" id="IPR019734">
    <property type="entry name" value="TPR_rpt"/>
</dbReference>
<proteinExistence type="predicted"/>
<dbReference type="Gene3D" id="1.25.40.10">
    <property type="entry name" value="Tetratricopeptide repeat domain"/>
    <property type="match status" value="6"/>
</dbReference>
<reference evidence="6" key="2">
    <citation type="submission" date="2019-10" db="EMBL/GenBank/DDBJ databases">
        <title>Conservation and host-specific expression of non-tandemly repeated heterogenous ribosome RNA gene in arbuscular mycorrhizal fungi.</title>
        <authorList>
            <person name="Maeda T."/>
            <person name="Kobayashi Y."/>
            <person name="Nakagawa T."/>
            <person name="Ezawa T."/>
            <person name="Yamaguchi K."/>
            <person name="Bino T."/>
            <person name="Nishimoto Y."/>
            <person name="Shigenobu S."/>
            <person name="Kawaguchi M."/>
        </authorList>
    </citation>
    <scope>NUCLEOTIDE SEQUENCE</scope>
    <source>
        <strain evidence="6">HR1</strain>
    </source>
</reference>
<feature type="repeat" description="TPR" evidence="3">
    <location>
        <begin position="466"/>
        <end position="499"/>
    </location>
</feature>
<dbReference type="InterPro" id="IPR011009">
    <property type="entry name" value="Kinase-like_dom_sf"/>
</dbReference>
<feature type="repeat" description="TPR" evidence="3">
    <location>
        <begin position="160"/>
        <end position="193"/>
    </location>
</feature>
<dbReference type="GO" id="GO:0005524">
    <property type="term" value="F:ATP binding"/>
    <property type="evidence" value="ECO:0007669"/>
    <property type="project" value="InterPro"/>
</dbReference>
<dbReference type="Pfam" id="PF00515">
    <property type="entry name" value="TPR_1"/>
    <property type="match status" value="3"/>
</dbReference>
<gene>
    <name evidence="6" type="ORF">RCL2_001324700</name>
    <name evidence="5" type="ORF">RclHR1_00050019</name>
</gene>
<evidence type="ECO:0000256" key="3">
    <source>
        <dbReference type="PROSITE-ProRule" id="PRU00339"/>
    </source>
</evidence>
<dbReference type="SMART" id="SM00028">
    <property type="entry name" value="TPR"/>
    <property type="match status" value="13"/>
</dbReference>
<dbReference type="InterPro" id="IPR011990">
    <property type="entry name" value="TPR-like_helical_dom_sf"/>
</dbReference>
<dbReference type="EMBL" id="BLAL01000160">
    <property type="protein sequence ID" value="GES86181.1"/>
    <property type="molecule type" value="Genomic_DNA"/>
</dbReference>